<dbReference type="AlphaFoldDB" id="A0A1F5TSI3"/>
<protein>
    <submittedName>
        <fullName evidence="1">Uncharacterized protein</fullName>
    </submittedName>
</protein>
<accession>A0A1F5TSI3</accession>
<comment type="caution">
    <text evidence="1">The sequence shown here is derived from an EMBL/GenBank/DDBJ whole genome shotgun (WGS) entry which is preliminary data.</text>
</comment>
<proteinExistence type="predicted"/>
<name>A0A1F5TSI3_9BACT</name>
<evidence type="ECO:0000313" key="1">
    <source>
        <dbReference type="EMBL" id="OGF41930.1"/>
    </source>
</evidence>
<organism evidence="1 2">
    <name type="scientific">Candidatus Falkowbacteria bacterium RIFOXYD2_FULL_34_120</name>
    <dbReference type="NCBI Taxonomy" id="1798007"/>
    <lineage>
        <taxon>Bacteria</taxon>
        <taxon>Candidatus Falkowiibacteriota</taxon>
    </lineage>
</organism>
<evidence type="ECO:0000313" key="2">
    <source>
        <dbReference type="Proteomes" id="UP000177579"/>
    </source>
</evidence>
<dbReference type="Proteomes" id="UP000177579">
    <property type="component" value="Unassembled WGS sequence"/>
</dbReference>
<reference evidence="1 2" key="1">
    <citation type="journal article" date="2016" name="Nat. Commun.">
        <title>Thousands of microbial genomes shed light on interconnected biogeochemical processes in an aquifer system.</title>
        <authorList>
            <person name="Anantharaman K."/>
            <person name="Brown C.T."/>
            <person name="Hug L.A."/>
            <person name="Sharon I."/>
            <person name="Castelle C.J."/>
            <person name="Probst A.J."/>
            <person name="Thomas B.C."/>
            <person name="Singh A."/>
            <person name="Wilkins M.J."/>
            <person name="Karaoz U."/>
            <person name="Brodie E.L."/>
            <person name="Williams K.H."/>
            <person name="Hubbard S.S."/>
            <person name="Banfield J.F."/>
        </authorList>
    </citation>
    <scope>NUCLEOTIDE SEQUENCE [LARGE SCALE GENOMIC DNA]</scope>
</reference>
<gene>
    <name evidence="1" type="ORF">A2531_04845</name>
</gene>
<sequence length="93" mass="11051">MKFRLQFWSSAELGILSRKDVEKYCFIHAIQEETDINKLNEENFQNNEYTEAMTLQEIQLFIKKDPEKYIGRDAQKCIGVCLEECYGELITFE</sequence>
<dbReference type="EMBL" id="MFGO01000001">
    <property type="protein sequence ID" value="OGF41930.1"/>
    <property type="molecule type" value="Genomic_DNA"/>
</dbReference>